<dbReference type="RefSeq" id="XP_001742260.1">
    <property type="nucleotide sequence ID" value="XM_001742208.1"/>
</dbReference>
<name>A9UPX9_MONBE</name>
<reference evidence="5 6" key="1">
    <citation type="journal article" date="2008" name="Nature">
        <title>The genome of the choanoflagellate Monosiga brevicollis and the origin of metazoans.</title>
        <authorList>
            <consortium name="JGI Sequencing"/>
            <person name="King N."/>
            <person name="Westbrook M.J."/>
            <person name="Young S.L."/>
            <person name="Kuo A."/>
            <person name="Abedin M."/>
            <person name="Chapman J."/>
            <person name="Fairclough S."/>
            <person name="Hellsten U."/>
            <person name="Isogai Y."/>
            <person name="Letunic I."/>
            <person name="Marr M."/>
            <person name="Pincus D."/>
            <person name="Putnam N."/>
            <person name="Rokas A."/>
            <person name="Wright K.J."/>
            <person name="Zuzow R."/>
            <person name="Dirks W."/>
            <person name="Good M."/>
            <person name="Goodstein D."/>
            <person name="Lemons D."/>
            <person name="Li W."/>
            <person name="Lyons J.B."/>
            <person name="Morris A."/>
            <person name="Nichols S."/>
            <person name="Richter D.J."/>
            <person name="Salamov A."/>
            <person name="Bork P."/>
            <person name="Lim W.A."/>
            <person name="Manning G."/>
            <person name="Miller W.T."/>
            <person name="McGinnis W."/>
            <person name="Shapiro H."/>
            <person name="Tjian R."/>
            <person name="Grigoriev I.V."/>
            <person name="Rokhsar D."/>
        </authorList>
    </citation>
    <scope>NUCLEOTIDE SEQUENCE [LARGE SCALE GENOMIC DNA]</scope>
    <source>
        <strain evidence="6">MX1 / ATCC 50154</strain>
    </source>
</reference>
<gene>
    <name evidence="5" type="ORF">MONBRDRAFT_5103</name>
</gene>
<keyword evidence="6" id="KW-1185">Reference proteome</keyword>
<dbReference type="InParanoid" id="A9UPX9"/>
<evidence type="ECO:0000256" key="4">
    <source>
        <dbReference type="SAM" id="MobiDB-lite"/>
    </source>
</evidence>
<evidence type="ECO:0000313" key="6">
    <source>
        <dbReference type="Proteomes" id="UP000001357"/>
    </source>
</evidence>
<evidence type="ECO:0000256" key="3">
    <source>
        <dbReference type="ARBA" id="ARBA00023180"/>
    </source>
</evidence>
<dbReference type="GeneID" id="5887568"/>
<keyword evidence="2" id="KW-0732">Signal</keyword>
<dbReference type="FunFam" id="3.80.10.10:FF:002091">
    <property type="entry name" value="Predicted protein"/>
    <property type="match status" value="1"/>
</dbReference>
<dbReference type="KEGG" id="mbr:MONBRDRAFT_5103"/>
<evidence type="ECO:0000256" key="2">
    <source>
        <dbReference type="ARBA" id="ARBA00022729"/>
    </source>
</evidence>
<protein>
    <recommendedName>
        <fullName evidence="7">Receptor L-domain domain-containing protein</fullName>
    </recommendedName>
</protein>
<feature type="compositionally biased region" description="Low complexity" evidence="4">
    <location>
        <begin position="72"/>
        <end position="93"/>
    </location>
</feature>
<organism evidence="5 6">
    <name type="scientific">Monosiga brevicollis</name>
    <name type="common">Choanoflagellate</name>
    <dbReference type="NCBI Taxonomy" id="81824"/>
    <lineage>
        <taxon>Eukaryota</taxon>
        <taxon>Choanoflagellata</taxon>
        <taxon>Craspedida</taxon>
        <taxon>Salpingoecidae</taxon>
        <taxon>Monosiga</taxon>
    </lineage>
</organism>
<evidence type="ECO:0008006" key="7">
    <source>
        <dbReference type="Google" id="ProtNLM"/>
    </source>
</evidence>
<dbReference type="SUPFAM" id="SSF52058">
    <property type="entry name" value="L domain-like"/>
    <property type="match status" value="1"/>
</dbReference>
<dbReference type="EMBL" id="CH991543">
    <property type="protein sequence ID" value="EDQ92498.1"/>
    <property type="molecule type" value="Genomic_DNA"/>
</dbReference>
<evidence type="ECO:0000313" key="5">
    <source>
        <dbReference type="EMBL" id="EDQ92498.1"/>
    </source>
</evidence>
<dbReference type="Proteomes" id="UP000001357">
    <property type="component" value="Unassembled WGS sequence"/>
</dbReference>
<dbReference type="InterPro" id="IPR032675">
    <property type="entry name" value="LRR_dom_sf"/>
</dbReference>
<keyword evidence="3" id="KW-0325">Glycoprotein</keyword>
<comment type="subcellular location">
    <subcellularLocation>
        <location evidence="1">Cell envelope</location>
    </subcellularLocation>
</comment>
<dbReference type="PANTHER" id="PTHR31018:SF3">
    <property type="entry name" value="RECEPTOR PROTEIN-TYROSINE KINASE"/>
    <property type="match status" value="1"/>
</dbReference>
<sequence>MGGLRNLSGLDASQLVIDGDLKISGNNNLESIADLNGVVITGTCMIANNPLCVGCTCGSIGLAAFTTSTTTTSTTSTTTVTTTTSTSTTSTTTRNPAYEGDVLCQSSAQLADAAALLEDRLRINGMVAFSNYDSFTCDVDATTLASMTAISHVEALEIRGSTALETLAGLEALAAVEFDVAIRGNAALSNLSGLDTLSSIGLDLTIRGNALLTSLSGLSSLTHVGGQLAIQSNPVLETLDFMTSLGSVDFLLISNNPLLTEVDALASLTSVNTLYVFGNDELANVNALRNVTIVGDCFISGLKDCVSPDACSCSDL</sequence>
<dbReference type="PANTHER" id="PTHR31018">
    <property type="entry name" value="SPORULATION-SPECIFIC PROTEIN-RELATED"/>
    <property type="match status" value="1"/>
</dbReference>
<accession>A9UPX9</accession>
<feature type="region of interest" description="Disordered" evidence="4">
    <location>
        <begin position="72"/>
        <end position="94"/>
    </location>
</feature>
<evidence type="ECO:0000256" key="1">
    <source>
        <dbReference type="ARBA" id="ARBA00004196"/>
    </source>
</evidence>
<dbReference type="Gene3D" id="3.80.10.10">
    <property type="entry name" value="Ribonuclease Inhibitor"/>
    <property type="match status" value="1"/>
</dbReference>
<dbReference type="AlphaFoldDB" id="A9UPX9"/>
<dbReference type="InterPro" id="IPR051648">
    <property type="entry name" value="CWI-Assembly_Regulator"/>
</dbReference>
<proteinExistence type="predicted"/>